<dbReference type="OrthoDB" id="2331100at2759"/>
<dbReference type="InterPro" id="IPR008972">
    <property type="entry name" value="Cupredoxin"/>
</dbReference>
<keyword evidence="2" id="KW-0732">Signal</keyword>
<proteinExistence type="predicted"/>
<evidence type="ECO:0000256" key="2">
    <source>
        <dbReference type="SAM" id="SignalP"/>
    </source>
</evidence>
<dbReference type="EMBL" id="ML976668">
    <property type="protein sequence ID" value="KAF1975904.1"/>
    <property type="molecule type" value="Genomic_DNA"/>
</dbReference>
<dbReference type="Proteomes" id="UP000800036">
    <property type="component" value="Unassembled WGS sequence"/>
</dbReference>
<feature type="region of interest" description="Disordered" evidence="1">
    <location>
        <begin position="134"/>
        <end position="167"/>
    </location>
</feature>
<keyword evidence="4" id="KW-1185">Reference proteome</keyword>
<gene>
    <name evidence="3" type="ORF">BU23DRAFT_457248</name>
</gene>
<dbReference type="InterPro" id="IPR052953">
    <property type="entry name" value="Ser-rich/MCO-related"/>
</dbReference>
<dbReference type="AlphaFoldDB" id="A0A6A5VFF5"/>
<feature type="signal peptide" evidence="2">
    <location>
        <begin position="1"/>
        <end position="18"/>
    </location>
</feature>
<dbReference type="CDD" id="cd00920">
    <property type="entry name" value="Cupredoxin"/>
    <property type="match status" value="1"/>
</dbReference>
<dbReference type="SUPFAM" id="SSF49503">
    <property type="entry name" value="Cupredoxins"/>
    <property type="match status" value="1"/>
</dbReference>
<sequence>MHVKQILLAAVVATVVKSEVHNIDVGEDGLKFEPQVIKPVRGDAVVFHFYPKHNVVSTTFDKPCEYTSGSFFSGPFDKTDNGKLRFVVNVTNEDPVWYYCAVPKHCQQGMVGAWNPPANSTIEAFADAAKKVSDSTFPSSESGGLLLDEEQVASLTQSGASPTESGR</sequence>
<name>A0A6A5VFF5_9PLEO</name>
<accession>A0A6A5VFF5</accession>
<feature type="chain" id="PRO_5025554188" evidence="2">
    <location>
        <begin position="19"/>
        <end position="167"/>
    </location>
</feature>
<dbReference type="PANTHER" id="PTHR34883:SF15">
    <property type="entry name" value="EXTRACELLULAR SERINE-RICH PROTEIN"/>
    <property type="match status" value="1"/>
</dbReference>
<dbReference type="Gene3D" id="2.60.40.420">
    <property type="entry name" value="Cupredoxins - blue copper proteins"/>
    <property type="match status" value="1"/>
</dbReference>
<evidence type="ECO:0000313" key="3">
    <source>
        <dbReference type="EMBL" id="KAF1975904.1"/>
    </source>
</evidence>
<evidence type="ECO:0000256" key="1">
    <source>
        <dbReference type="SAM" id="MobiDB-lite"/>
    </source>
</evidence>
<organism evidence="3 4">
    <name type="scientific">Bimuria novae-zelandiae CBS 107.79</name>
    <dbReference type="NCBI Taxonomy" id="1447943"/>
    <lineage>
        <taxon>Eukaryota</taxon>
        <taxon>Fungi</taxon>
        <taxon>Dikarya</taxon>
        <taxon>Ascomycota</taxon>
        <taxon>Pezizomycotina</taxon>
        <taxon>Dothideomycetes</taxon>
        <taxon>Pleosporomycetidae</taxon>
        <taxon>Pleosporales</taxon>
        <taxon>Massarineae</taxon>
        <taxon>Didymosphaeriaceae</taxon>
        <taxon>Bimuria</taxon>
    </lineage>
</organism>
<dbReference type="PANTHER" id="PTHR34883">
    <property type="entry name" value="SERINE-RICH PROTEIN, PUTATIVE-RELATED-RELATED"/>
    <property type="match status" value="1"/>
</dbReference>
<protein>
    <submittedName>
        <fullName evidence="3">Uncharacterized protein</fullName>
    </submittedName>
</protein>
<feature type="compositionally biased region" description="Polar residues" evidence="1">
    <location>
        <begin position="153"/>
        <end position="167"/>
    </location>
</feature>
<evidence type="ECO:0000313" key="4">
    <source>
        <dbReference type="Proteomes" id="UP000800036"/>
    </source>
</evidence>
<reference evidence="3" key="1">
    <citation type="journal article" date="2020" name="Stud. Mycol.">
        <title>101 Dothideomycetes genomes: a test case for predicting lifestyles and emergence of pathogens.</title>
        <authorList>
            <person name="Haridas S."/>
            <person name="Albert R."/>
            <person name="Binder M."/>
            <person name="Bloem J."/>
            <person name="Labutti K."/>
            <person name="Salamov A."/>
            <person name="Andreopoulos B."/>
            <person name="Baker S."/>
            <person name="Barry K."/>
            <person name="Bills G."/>
            <person name="Bluhm B."/>
            <person name="Cannon C."/>
            <person name="Castanera R."/>
            <person name="Culley D."/>
            <person name="Daum C."/>
            <person name="Ezra D."/>
            <person name="Gonzalez J."/>
            <person name="Henrissat B."/>
            <person name="Kuo A."/>
            <person name="Liang C."/>
            <person name="Lipzen A."/>
            <person name="Lutzoni F."/>
            <person name="Magnuson J."/>
            <person name="Mondo S."/>
            <person name="Nolan M."/>
            <person name="Ohm R."/>
            <person name="Pangilinan J."/>
            <person name="Park H.-J."/>
            <person name="Ramirez L."/>
            <person name="Alfaro M."/>
            <person name="Sun H."/>
            <person name="Tritt A."/>
            <person name="Yoshinaga Y."/>
            <person name="Zwiers L.-H."/>
            <person name="Turgeon B."/>
            <person name="Goodwin S."/>
            <person name="Spatafora J."/>
            <person name="Crous P."/>
            <person name="Grigoriev I."/>
        </authorList>
    </citation>
    <scope>NUCLEOTIDE SEQUENCE</scope>
    <source>
        <strain evidence="3">CBS 107.79</strain>
    </source>
</reference>